<dbReference type="STRING" id="297318.BK138_27635"/>
<comment type="caution">
    <text evidence="3">The sequence shown here is derived from an EMBL/GenBank/DDBJ whole genome shotgun (WGS) entry which is preliminary data.</text>
</comment>
<sequence>MIHVLVIGAGAMGSTHAAAYADMPNAHFAGIVDTDAGKGARVAEACGTSSFTSYAEAMEALDRVDVVDVCLPTPLHKKIVLQAADDGKHVICEKPLARSLADAREMIDHCRSRGVRLFVGHVLRFFHEYAHAKQLLDDGVIGKPAVIRAGRGGGYPIGWQHWYSDFGASGGITLDAMIHDFDFLRWCFGEVERVYAKGLHGRVHAQLDYSLVTLRFQSGAIAHVEGTWSHEGFSMNLEMAGTQGIIGYDSARDQPLLSFQRGGHAGGGGGVPVPESPVEENPYFQELRHFLNCIEQNEEPIVTAEDAYKALQIALSALKSMETGRPVHLGTGAADPSSKGVIGS</sequence>
<evidence type="ECO:0000313" key="3">
    <source>
        <dbReference type="EMBL" id="OMF50381.1"/>
    </source>
</evidence>
<dbReference type="InterPro" id="IPR051450">
    <property type="entry name" value="Gfo/Idh/MocA_Oxidoreductases"/>
</dbReference>
<dbReference type="Pfam" id="PF22725">
    <property type="entry name" value="GFO_IDH_MocA_C3"/>
    <property type="match status" value="1"/>
</dbReference>
<organism evidence="3 4">
    <name type="scientific">Paenibacillus rhizosphaerae</name>
    <dbReference type="NCBI Taxonomy" id="297318"/>
    <lineage>
        <taxon>Bacteria</taxon>
        <taxon>Bacillati</taxon>
        <taxon>Bacillota</taxon>
        <taxon>Bacilli</taxon>
        <taxon>Bacillales</taxon>
        <taxon>Paenibacillaceae</taxon>
        <taxon>Paenibacillus</taxon>
    </lineage>
</organism>
<dbReference type="Gene3D" id="3.40.50.720">
    <property type="entry name" value="NAD(P)-binding Rossmann-like Domain"/>
    <property type="match status" value="1"/>
</dbReference>
<evidence type="ECO:0000313" key="4">
    <source>
        <dbReference type="Proteomes" id="UP000187172"/>
    </source>
</evidence>
<protein>
    <submittedName>
        <fullName evidence="3">Dehydrogenase</fullName>
    </submittedName>
</protein>
<name>A0A1R1EF02_9BACL</name>
<keyword evidence="4" id="KW-1185">Reference proteome</keyword>
<proteinExistence type="predicted"/>
<dbReference type="InterPro" id="IPR055170">
    <property type="entry name" value="GFO_IDH_MocA-like_dom"/>
</dbReference>
<dbReference type="Pfam" id="PF01408">
    <property type="entry name" value="GFO_IDH_MocA"/>
    <property type="match status" value="1"/>
</dbReference>
<evidence type="ECO:0000259" key="2">
    <source>
        <dbReference type="Pfam" id="PF22725"/>
    </source>
</evidence>
<dbReference type="SUPFAM" id="SSF51735">
    <property type="entry name" value="NAD(P)-binding Rossmann-fold domains"/>
    <property type="match status" value="1"/>
</dbReference>
<dbReference type="PANTHER" id="PTHR43377">
    <property type="entry name" value="BILIVERDIN REDUCTASE A"/>
    <property type="match status" value="1"/>
</dbReference>
<dbReference type="InterPro" id="IPR000683">
    <property type="entry name" value="Gfo/Idh/MocA-like_OxRdtase_N"/>
</dbReference>
<dbReference type="InterPro" id="IPR036291">
    <property type="entry name" value="NAD(P)-bd_dom_sf"/>
</dbReference>
<dbReference type="PANTHER" id="PTHR43377:SF1">
    <property type="entry name" value="BILIVERDIN REDUCTASE A"/>
    <property type="match status" value="1"/>
</dbReference>
<dbReference type="SUPFAM" id="SSF55347">
    <property type="entry name" value="Glyceraldehyde-3-phosphate dehydrogenase-like, C-terminal domain"/>
    <property type="match status" value="1"/>
</dbReference>
<dbReference type="EMBL" id="MRTP01000011">
    <property type="protein sequence ID" value="OMF50381.1"/>
    <property type="molecule type" value="Genomic_DNA"/>
</dbReference>
<dbReference type="GO" id="GO:0000166">
    <property type="term" value="F:nucleotide binding"/>
    <property type="evidence" value="ECO:0007669"/>
    <property type="project" value="InterPro"/>
</dbReference>
<accession>A0A1R1EF02</accession>
<dbReference type="Proteomes" id="UP000187172">
    <property type="component" value="Unassembled WGS sequence"/>
</dbReference>
<dbReference type="AlphaFoldDB" id="A0A1R1EF02"/>
<feature type="domain" description="Gfo/Idh/MocA-like oxidoreductase N-terminal" evidence="1">
    <location>
        <begin position="2"/>
        <end position="121"/>
    </location>
</feature>
<reference evidence="3 4" key="1">
    <citation type="submission" date="2016-11" db="EMBL/GenBank/DDBJ databases">
        <title>Paenibacillus species isolates.</title>
        <authorList>
            <person name="Beno S.M."/>
        </authorList>
    </citation>
    <scope>NUCLEOTIDE SEQUENCE [LARGE SCALE GENOMIC DNA]</scope>
    <source>
        <strain evidence="3 4">FSL R5-0378</strain>
    </source>
</reference>
<evidence type="ECO:0000259" key="1">
    <source>
        <dbReference type="Pfam" id="PF01408"/>
    </source>
</evidence>
<dbReference type="RefSeq" id="WP_076174260.1">
    <property type="nucleotide sequence ID" value="NZ_MRTP01000011.1"/>
</dbReference>
<dbReference type="Gene3D" id="3.30.360.10">
    <property type="entry name" value="Dihydrodipicolinate Reductase, domain 2"/>
    <property type="match status" value="1"/>
</dbReference>
<gene>
    <name evidence="3" type="ORF">BK138_27635</name>
</gene>
<feature type="domain" description="GFO/IDH/MocA-like oxidoreductase" evidence="2">
    <location>
        <begin position="129"/>
        <end position="246"/>
    </location>
</feature>